<keyword evidence="1" id="KW-1133">Transmembrane helix</keyword>
<gene>
    <name evidence="2" type="ORF">CD33_00950</name>
</gene>
<sequence>MSENKRDKIYIQKKVQGLYRKIKHQRSEDMDHMNDYNDDMVDLNDTKNSEIGKTFVEICVVLGILVLVLNALIKDF</sequence>
<dbReference type="Proteomes" id="UP000030408">
    <property type="component" value="Unassembled WGS sequence"/>
</dbReference>
<name>A0A0A3I7T8_9BACL</name>
<protein>
    <submittedName>
        <fullName evidence="2">Uncharacterized protein</fullName>
    </submittedName>
</protein>
<keyword evidence="1" id="KW-0812">Transmembrane</keyword>
<dbReference type="EMBL" id="JPVO01000029">
    <property type="protein sequence ID" value="KGR78783.1"/>
    <property type="molecule type" value="Genomic_DNA"/>
</dbReference>
<dbReference type="AlphaFoldDB" id="A0A0A3I7T8"/>
<evidence type="ECO:0000256" key="1">
    <source>
        <dbReference type="SAM" id="Phobius"/>
    </source>
</evidence>
<comment type="caution">
    <text evidence="2">The sequence shown here is derived from an EMBL/GenBank/DDBJ whole genome shotgun (WGS) entry which is preliminary data.</text>
</comment>
<evidence type="ECO:0000313" key="2">
    <source>
        <dbReference type="EMBL" id="KGR78783.1"/>
    </source>
</evidence>
<keyword evidence="3" id="KW-1185">Reference proteome</keyword>
<reference evidence="2 3" key="1">
    <citation type="submission" date="2014-02" db="EMBL/GenBank/DDBJ databases">
        <title>Draft genome sequence of Lysinibacillus sinduriensis JCM 15800.</title>
        <authorList>
            <person name="Zhang F."/>
            <person name="Wang G."/>
            <person name="Zhang L."/>
        </authorList>
    </citation>
    <scope>NUCLEOTIDE SEQUENCE [LARGE SCALE GENOMIC DNA]</scope>
    <source>
        <strain evidence="2 3">JCM 15800</strain>
    </source>
</reference>
<feature type="transmembrane region" description="Helical" evidence="1">
    <location>
        <begin position="55"/>
        <end position="73"/>
    </location>
</feature>
<keyword evidence="1" id="KW-0472">Membrane</keyword>
<accession>A0A0A3I7T8</accession>
<dbReference type="RefSeq" id="WP_036197241.1">
    <property type="nucleotide sequence ID" value="NZ_AVCY01000027.1"/>
</dbReference>
<proteinExistence type="predicted"/>
<evidence type="ECO:0000313" key="3">
    <source>
        <dbReference type="Proteomes" id="UP000030408"/>
    </source>
</evidence>
<organism evidence="2 3">
    <name type="scientific">Ureibacillus sinduriensis BLB-1 = JCM 15800</name>
    <dbReference type="NCBI Taxonomy" id="1384057"/>
    <lineage>
        <taxon>Bacteria</taxon>
        <taxon>Bacillati</taxon>
        <taxon>Bacillota</taxon>
        <taxon>Bacilli</taxon>
        <taxon>Bacillales</taxon>
        <taxon>Caryophanaceae</taxon>
        <taxon>Ureibacillus</taxon>
    </lineage>
</organism>